<sequence>MPGIGVRTCARILIEVGDGAAFATAAHLAAYAGLAPVTRRSGSSIRGEHPPKGGNKHLKRALFLAAFASLPDPTSRAYYDRKRAEGKKHNAALICLARRRCDVLFAMLRDRKPYQPRPVPQPAAA</sequence>
<dbReference type="GO" id="GO:0003677">
    <property type="term" value="F:DNA binding"/>
    <property type="evidence" value="ECO:0007669"/>
    <property type="project" value="InterPro"/>
</dbReference>
<dbReference type="PANTHER" id="PTHR33055">
    <property type="entry name" value="TRANSPOSASE FOR INSERTION SEQUENCE ELEMENT IS1111A"/>
    <property type="match status" value="1"/>
</dbReference>
<accession>A0A7R7DP01</accession>
<organism evidence="2 3">
    <name type="scientific">Actinocatenispora thailandica</name>
    <dbReference type="NCBI Taxonomy" id="227318"/>
    <lineage>
        <taxon>Bacteria</taxon>
        <taxon>Bacillati</taxon>
        <taxon>Actinomycetota</taxon>
        <taxon>Actinomycetes</taxon>
        <taxon>Micromonosporales</taxon>
        <taxon>Micromonosporaceae</taxon>
        <taxon>Actinocatenispora</taxon>
    </lineage>
</organism>
<gene>
    <name evidence="2" type="ORF">Athai_26150</name>
</gene>
<dbReference type="GO" id="GO:0004803">
    <property type="term" value="F:transposase activity"/>
    <property type="evidence" value="ECO:0007669"/>
    <property type="project" value="InterPro"/>
</dbReference>
<dbReference type="InterPro" id="IPR003346">
    <property type="entry name" value="Transposase_20"/>
</dbReference>
<protein>
    <recommendedName>
        <fullName evidence="1">Transposase IS116/IS110/IS902 C-terminal domain-containing protein</fullName>
    </recommendedName>
</protein>
<dbReference type="GO" id="GO:0006313">
    <property type="term" value="P:DNA transposition"/>
    <property type="evidence" value="ECO:0007669"/>
    <property type="project" value="InterPro"/>
</dbReference>
<dbReference type="KEGG" id="atl:Athai_26150"/>
<dbReference type="EMBL" id="AP023355">
    <property type="protein sequence ID" value="BCJ35112.1"/>
    <property type="molecule type" value="Genomic_DNA"/>
</dbReference>
<dbReference type="AlphaFoldDB" id="A0A7R7DP01"/>
<reference evidence="2 3" key="1">
    <citation type="submission" date="2020-08" db="EMBL/GenBank/DDBJ databases">
        <title>Whole genome shotgun sequence of Actinocatenispora thailandica NBRC 105041.</title>
        <authorList>
            <person name="Komaki H."/>
            <person name="Tamura T."/>
        </authorList>
    </citation>
    <scope>NUCLEOTIDE SEQUENCE [LARGE SCALE GENOMIC DNA]</scope>
    <source>
        <strain evidence="2 3">NBRC 105041</strain>
    </source>
</reference>
<evidence type="ECO:0000259" key="1">
    <source>
        <dbReference type="Pfam" id="PF02371"/>
    </source>
</evidence>
<proteinExistence type="predicted"/>
<dbReference type="PANTHER" id="PTHR33055:SF3">
    <property type="entry name" value="PUTATIVE TRANSPOSASE FOR IS117-RELATED"/>
    <property type="match status" value="1"/>
</dbReference>
<dbReference type="Proteomes" id="UP000611640">
    <property type="component" value="Chromosome"/>
</dbReference>
<name>A0A7R7DP01_9ACTN</name>
<evidence type="ECO:0000313" key="3">
    <source>
        <dbReference type="Proteomes" id="UP000611640"/>
    </source>
</evidence>
<keyword evidence="3" id="KW-1185">Reference proteome</keyword>
<feature type="domain" description="Transposase IS116/IS110/IS902 C-terminal" evidence="1">
    <location>
        <begin position="1"/>
        <end position="79"/>
    </location>
</feature>
<evidence type="ECO:0000313" key="2">
    <source>
        <dbReference type="EMBL" id="BCJ35112.1"/>
    </source>
</evidence>
<dbReference type="Pfam" id="PF02371">
    <property type="entry name" value="Transposase_20"/>
    <property type="match status" value="1"/>
</dbReference>
<dbReference type="InterPro" id="IPR047650">
    <property type="entry name" value="Transpos_IS110"/>
</dbReference>